<keyword evidence="2" id="KW-0255">Endonuclease</keyword>
<gene>
    <name evidence="2" type="ORF">JMPW2_064</name>
</gene>
<dbReference type="InterPro" id="IPR003615">
    <property type="entry name" value="HNH_nuc"/>
</dbReference>
<name>A0A0U2TJ87_9CAUD</name>
<organism evidence="2 3">
    <name type="scientific">Escherichia phage JMPW2</name>
    <dbReference type="NCBI Taxonomy" id="1772218"/>
    <lineage>
        <taxon>Viruses</taxon>
        <taxon>Duplodnaviria</taxon>
        <taxon>Heunggongvirae</taxon>
        <taxon>Uroviricota</taxon>
        <taxon>Caudoviricetes</taxon>
        <taxon>Drexlerviridae</taxon>
        <taxon>Tunavirinae</taxon>
        <taxon>Tunavirus</taxon>
        <taxon>Tunavirus JMPW2</taxon>
    </lineage>
</organism>
<dbReference type="Proteomes" id="UP000225226">
    <property type="component" value="Segment"/>
</dbReference>
<proteinExistence type="predicted"/>
<accession>A0A0U2TJ87</accession>
<keyword evidence="3" id="KW-1185">Reference proteome</keyword>
<sequence length="160" mass="18942">MNWHEHYEYRDGVLYHKVKPCRRHDVNIGDVAGRVAKNGYHYVVHKNRPYKRSRVIWEMFNGEIPDGFVIDHLNHNATDDRIDNLECKPRRENMVNVKLRIDSTTGVTGVSRKRDNKWRAYITIMGKQKCKSFDTFEEACAQRIEWSVTHDFHPNHGGTY</sequence>
<evidence type="ECO:0000259" key="1">
    <source>
        <dbReference type="Pfam" id="PF13392"/>
    </source>
</evidence>
<dbReference type="EMBL" id="KU194205">
    <property type="protein sequence ID" value="ALT58186.1"/>
    <property type="molecule type" value="Genomic_DNA"/>
</dbReference>
<dbReference type="SUPFAM" id="SSF54060">
    <property type="entry name" value="His-Me finger endonucleases"/>
    <property type="match status" value="1"/>
</dbReference>
<evidence type="ECO:0000313" key="3">
    <source>
        <dbReference type="Proteomes" id="UP000225226"/>
    </source>
</evidence>
<feature type="domain" description="HNH nuclease" evidence="1">
    <location>
        <begin position="51"/>
        <end position="95"/>
    </location>
</feature>
<dbReference type="OrthoDB" id="21336at10239"/>
<dbReference type="Gene3D" id="3.90.75.20">
    <property type="match status" value="1"/>
</dbReference>
<evidence type="ECO:0000313" key="2">
    <source>
        <dbReference type="EMBL" id="ALT58186.1"/>
    </source>
</evidence>
<reference evidence="2 3" key="1">
    <citation type="submission" date="2015-11" db="EMBL/GenBank/DDBJ databases">
        <title>Genomic identification of Escherichia phage JMPW2.</title>
        <authorList>
            <person name="Wang J."/>
            <person name="Lu S."/>
            <person name="Shen M."/>
            <person name="Zhu H."/>
            <person name="Le S."/>
            <person name="Li G."/>
            <person name="Tan Y."/>
            <person name="Zhao X."/>
            <person name="Shen W."/>
            <person name="Guo K."/>
            <person name="Yang Y."/>
            <person name="Li S."/>
            <person name="Li M."/>
            <person name="Zhu J."/>
            <person name="Rao X."/>
            <person name="Hu F."/>
        </authorList>
    </citation>
    <scope>NUCLEOTIDE SEQUENCE [LARGE SCALE GENOMIC DNA]</scope>
</reference>
<protein>
    <submittedName>
        <fullName evidence="2">Putative endonuclease</fullName>
    </submittedName>
</protein>
<dbReference type="InterPro" id="IPR044925">
    <property type="entry name" value="His-Me_finger_sf"/>
</dbReference>
<keyword evidence="2" id="KW-0378">Hydrolase</keyword>
<keyword evidence="2" id="KW-0540">Nuclease</keyword>
<dbReference type="Pfam" id="PF13392">
    <property type="entry name" value="HNH_3"/>
    <property type="match status" value="1"/>
</dbReference>
<dbReference type="GO" id="GO:0004519">
    <property type="term" value="F:endonuclease activity"/>
    <property type="evidence" value="ECO:0007669"/>
    <property type="project" value="UniProtKB-KW"/>
</dbReference>